<name>D6U2B0_KTERA</name>
<dbReference type="SUPFAM" id="SSF159888">
    <property type="entry name" value="YdhG-like"/>
    <property type="match status" value="1"/>
</dbReference>
<keyword evidence="3" id="KW-1185">Reference proteome</keyword>
<comment type="caution">
    <text evidence="2">The sequence shown here is derived from an EMBL/GenBank/DDBJ whole genome shotgun (WGS) entry which is preliminary data.</text>
</comment>
<sequence length="122" mass="13808">MNPSERIDQQIAALNDWRGHMMTRLRKLILEADPDITEEWKWETAVWSHQGLVCAVGAFKQTIKMNFFQGAFLEDPQKLFNAGLDAKKTRAIDFREGHTVDESALKDLIRAAVAHNSGGKRG</sequence>
<dbReference type="InParanoid" id="D6U2B0"/>
<feature type="domain" description="YdhG-like" evidence="1">
    <location>
        <begin position="21"/>
        <end position="113"/>
    </location>
</feature>
<dbReference type="RefSeq" id="WP_007921157.1">
    <property type="nucleotide sequence ID" value="NZ_ADVG01000004.1"/>
</dbReference>
<dbReference type="Gene3D" id="3.90.1150.200">
    <property type="match status" value="1"/>
</dbReference>
<accession>D6U2B0</accession>
<dbReference type="Proteomes" id="UP000004508">
    <property type="component" value="Unassembled WGS sequence"/>
</dbReference>
<organism evidence="2 3">
    <name type="scientific">Ktedonobacter racemifer DSM 44963</name>
    <dbReference type="NCBI Taxonomy" id="485913"/>
    <lineage>
        <taxon>Bacteria</taxon>
        <taxon>Bacillati</taxon>
        <taxon>Chloroflexota</taxon>
        <taxon>Ktedonobacteria</taxon>
        <taxon>Ktedonobacterales</taxon>
        <taxon>Ktedonobacteraceae</taxon>
        <taxon>Ktedonobacter</taxon>
    </lineage>
</organism>
<evidence type="ECO:0000313" key="2">
    <source>
        <dbReference type="EMBL" id="EFH82778.1"/>
    </source>
</evidence>
<evidence type="ECO:0000259" key="1">
    <source>
        <dbReference type="Pfam" id="PF08818"/>
    </source>
</evidence>
<proteinExistence type="predicted"/>
<gene>
    <name evidence="2" type="ORF">Krac_3628</name>
</gene>
<reference evidence="2 3" key="1">
    <citation type="journal article" date="2011" name="Stand. Genomic Sci.">
        <title>Non-contiguous finished genome sequence and contextual data of the filamentous soil bacterium Ktedonobacter racemifer type strain (SOSP1-21).</title>
        <authorList>
            <person name="Chang Y.J."/>
            <person name="Land M."/>
            <person name="Hauser L."/>
            <person name="Chertkov O."/>
            <person name="Del Rio T.G."/>
            <person name="Nolan M."/>
            <person name="Copeland A."/>
            <person name="Tice H."/>
            <person name="Cheng J.F."/>
            <person name="Lucas S."/>
            <person name="Han C."/>
            <person name="Goodwin L."/>
            <person name="Pitluck S."/>
            <person name="Ivanova N."/>
            <person name="Ovchinikova G."/>
            <person name="Pati A."/>
            <person name="Chen A."/>
            <person name="Palaniappan K."/>
            <person name="Mavromatis K."/>
            <person name="Liolios K."/>
            <person name="Brettin T."/>
            <person name="Fiebig A."/>
            <person name="Rohde M."/>
            <person name="Abt B."/>
            <person name="Goker M."/>
            <person name="Detter J.C."/>
            <person name="Woyke T."/>
            <person name="Bristow J."/>
            <person name="Eisen J.A."/>
            <person name="Markowitz V."/>
            <person name="Hugenholtz P."/>
            <person name="Kyrpides N.C."/>
            <person name="Klenk H.P."/>
            <person name="Lapidus A."/>
        </authorList>
    </citation>
    <scope>NUCLEOTIDE SEQUENCE [LARGE SCALE GENOMIC DNA]</scope>
    <source>
        <strain evidence="3">DSM 44963</strain>
    </source>
</reference>
<dbReference type="OrthoDB" id="9811812at2"/>
<dbReference type="AlphaFoldDB" id="D6U2B0"/>
<dbReference type="STRING" id="485913.Krac_3628"/>
<dbReference type="Pfam" id="PF08818">
    <property type="entry name" value="DUF1801"/>
    <property type="match status" value="1"/>
</dbReference>
<dbReference type="eggNOG" id="COG5649">
    <property type="taxonomic scope" value="Bacteria"/>
</dbReference>
<protein>
    <recommendedName>
        <fullName evidence="1">YdhG-like domain-containing protein</fullName>
    </recommendedName>
</protein>
<dbReference type="InterPro" id="IPR014922">
    <property type="entry name" value="YdhG-like"/>
</dbReference>
<evidence type="ECO:0000313" key="3">
    <source>
        <dbReference type="Proteomes" id="UP000004508"/>
    </source>
</evidence>
<dbReference type="EMBL" id="ADVG01000004">
    <property type="protein sequence ID" value="EFH82778.1"/>
    <property type="molecule type" value="Genomic_DNA"/>
</dbReference>